<proteinExistence type="predicted"/>
<name>A0A4Q2K306_9ACTN</name>
<dbReference type="Proteomes" id="UP000293345">
    <property type="component" value="Unassembled WGS sequence"/>
</dbReference>
<dbReference type="EMBL" id="SDPW01000001">
    <property type="protein sequence ID" value="RXZ54411.1"/>
    <property type="molecule type" value="Genomic_DNA"/>
</dbReference>
<evidence type="ECO:0000313" key="3">
    <source>
        <dbReference type="Proteomes" id="UP000293345"/>
    </source>
</evidence>
<dbReference type="AlphaFoldDB" id="A0A4Q2K306"/>
<keyword evidence="1" id="KW-0472">Membrane</keyword>
<comment type="caution">
    <text evidence="2">The sequence shown here is derived from an EMBL/GenBank/DDBJ whole genome shotgun (WGS) entry which is preliminary data.</text>
</comment>
<sequence length="270" mass="28517">MGMLNGASPSGVTRGKSDAAGVRADQDLKHRLATTALLLSFAVVAIAMATFAWFSIADSAKTRMLAMDATADGSLRFDLDAHDDFESYVHTLGFDAISSRISSDLGVDIDASRLEPVTTSDYETFTLEDGSVAQASSGSYLEFTLHFISQKDVVVRLTGQDGSDGAAGTAFSSAVDGLPLAMRMSFTADGQTWVYDPNAATNATSTGAATVFGLDKGETTEASSMFDLVANTDKSVIVRIWLEGTDTNCTNMVKGADYSVSMRFVGVELQ</sequence>
<evidence type="ECO:0000256" key="1">
    <source>
        <dbReference type="SAM" id="Phobius"/>
    </source>
</evidence>
<dbReference type="OrthoDB" id="2039459at2"/>
<keyword evidence="1" id="KW-1133">Transmembrane helix</keyword>
<reference evidence="2 3" key="1">
    <citation type="submission" date="2019-01" db="EMBL/GenBank/DDBJ databases">
        <title>Senegalimassilia sp. nov. KGMB04484 isolated human feces.</title>
        <authorList>
            <person name="Han K.-I."/>
            <person name="Kim J.-S."/>
            <person name="Lee K.C."/>
            <person name="Suh M.K."/>
            <person name="Eom M.K."/>
            <person name="Lee J.H."/>
            <person name="Park S.-H."/>
            <person name="Kang S.W."/>
            <person name="Park J.-E."/>
            <person name="Oh B.S."/>
            <person name="Yu S.Y."/>
            <person name="Choi S.-H."/>
            <person name="Lee D.H."/>
            <person name="Yoon H."/>
            <person name="Kim B.-Y."/>
            <person name="Lee J.H."/>
            <person name="Lee J.-S."/>
        </authorList>
    </citation>
    <scope>NUCLEOTIDE SEQUENCE [LARGE SCALE GENOMIC DNA]</scope>
    <source>
        <strain evidence="2 3">KGMB04484</strain>
    </source>
</reference>
<accession>A0A4Q2K306</accession>
<dbReference type="RefSeq" id="WP_129424755.1">
    <property type="nucleotide sequence ID" value="NZ_SDPW01000001.1"/>
</dbReference>
<evidence type="ECO:0000313" key="2">
    <source>
        <dbReference type="EMBL" id="RXZ54411.1"/>
    </source>
</evidence>
<keyword evidence="1" id="KW-0812">Transmembrane</keyword>
<protein>
    <submittedName>
        <fullName evidence="2">Uncharacterized protein</fullName>
    </submittedName>
</protein>
<gene>
    <name evidence="2" type="ORF">ET524_07930</name>
</gene>
<feature type="transmembrane region" description="Helical" evidence="1">
    <location>
        <begin position="36"/>
        <end position="57"/>
    </location>
</feature>
<keyword evidence="3" id="KW-1185">Reference proteome</keyword>
<organism evidence="2 3">
    <name type="scientific">Senegalimassilia faecalis</name>
    <dbReference type="NCBI Taxonomy" id="2509433"/>
    <lineage>
        <taxon>Bacteria</taxon>
        <taxon>Bacillati</taxon>
        <taxon>Actinomycetota</taxon>
        <taxon>Coriobacteriia</taxon>
        <taxon>Coriobacteriales</taxon>
        <taxon>Coriobacteriaceae</taxon>
        <taxon>Senegalimassilia</taxon>
    </lineage>
</organism>